<feature type="compositionally biased region" description="Basic and acidic residues" evidence="1">
    <location>
        <begin position="30"/>
        <end position="47"/>
    </location>
</feature>
<evidence type="ECO:0000313" key="3">
    <source>
        <dbReference type="EMBL" id="KAK1764389.1"/>
    </source>
</evidence>
<feature type="compositionally biased region" description="Low complexity" evidence="1">
    <location>
        <begin position="231"/>
        <end position="243"/>
    </location>
</feature>
<evidence type="ECO:0000256" key="1">
    <source>
        <dbReference type="SAM" id="MobiDB-lite"/>
    </source>
</evidence>
<sequence length="495" mass="56958">MSHDPYRTSAPDLPRAERWDRDRFYYGRDRDQFSDSHSHFEEDDHVYSRTGPPPRGPVRRQEPPRRAFDDDIGRERRVYYDDDPRLARRSPPGSDFDRRVTVDRERTYARSPSPPRRPGMLLRRQSSLDTFDRRPRGYPEREEYGPPARRDDYRAPPYVPIPLPRSKGLPPPRYGGREYHEEIRVSDPDHFGDDDFRPPYPERVREKEIIRTRRRDRSRESRATRSHARSSSRSSSVSSSSASSGGGTSVKSEYPKKGKTRIPARLVSKRALLDLNYPYLEEGHTIVVQKALGQVNIDDLLKLSEEYKKSDLELSSARSHTEEFVEERRQEVFVSPPAVVVPADPPQLEVVDTTVIRRRSPSRSSRRSHSTSATSHIPVVVDARPREVSNEIAVGPLALVEASHHHHHHSHHRGGSTSERSIRSEIRDLERELARRERYGGGGELVRAERLPTGELVLYEEEVEKVELPSRGVRIEKDKKGPPPQLMKAMLATLT</sequence>
<protein>
    <recommendedName>
        <fullName evidence="2">DUF8035 domain-containing protein</fullName>
    </recommendedName>
</protein>
<feature type="domain" description="DUF8035" evidence="2">
    <location>
        <begin position="256"/>
        <end position="309"/>
    </location>
</feature>
<feature type="compositionally biased region" description="Basic and acidic residues" evidence="1">
    <location>
        <begin position="95"/>
        <end position="108"/>
    </location>
</feature>
<comment type="caution">
    <text evidence="3">The sequence shown here is derived from an EMBL/GenBank/DDBJ whole genome shotgun (WGS) entry which is preliminary data.</text>
</comment>
<dbReference type="Proteomes" id="UP001244011">
    <property type="component" value="Unassembled WGS sequence"/>
</dbReference>
<accession>A0AAJ0BWH3</accession>
<dbReference type="EMBL" id="MU839020">
    <property type="protein sequence ID" value="KAK1764389.1"/>
    <property type="molecule type" value="Genomic_DNA"/>
</dbReference>
<dbReference type="AlphaFoldDB" id="A0AAJ0BWH3"/>
<keyword evidence="4" id="KW-1185">Reference proteome</keyword>
<dbReference type="GeneID" id="85311897"/>
<evidence type="ECO:0000313" key="4">
    <source>
        <dbReference type="Proteomes" id="UP001244011"/>
    </source>
</evidence>
<dbReference type="Pfam" id="PF26118">
    <property type="entry name" value="DUF8035"/>
    <property type="match status" value="1"/>
</dbReference>
<dbReference type="RefSeq" id="XP_060280602.1">
    <property type="nucleotide sequence ID" value="XM_060428710.1"/>
</dbReference>
<gene>
    <name evidence="3" type="ORF">QBC33DRAFT_547077</name>
</gene>
<dbReference type="InterPro" id="IPR058348">
    <property type="entry name" value="DUF8035"/>
</dbReference>
<feature type="compositionally biased region" description="Basic residues" evidence="1">
    <location>
        <begin position="404"/>
        <end position="414"/>
    </location>
</feature>
<feature type="region of interest" description="Disordered" evidence="1">
    <location>
        <begin position="30"/>
        <end position="261"/>
    </location>
</feature>
<feature type="compositionally biased region" description="Basic and acidic residues" evidence="1">
    <location>
        <begin position="175"/>
        <end position="223"/>
    </location>
</feature>
<organism evidence="3 4">
    <name type="scientific">Phialemonium atrogriseum</name>
    <dbReference type="NCBI Taxonomy" id="1093897"/>
    <lineage>
        <taxon>Eukaryota</taxon>
        <taxon>Fungi</taxon>
        <taxon>Dikarya</taxon>
        <taxon>Ascomycota</taxon>
        <taxon>Pezizomycotina</taxon>
        <taxon>Sordariomycetes</taxon>
        <taxon>Sordariomycetidae</taxon>
        <taxon>Cephalothecales</taxon>
        <taxon>Cephalothecaceae</taxon>
        <taxon>Phialemonium</taxon>
    </lineage>
</organism>
<feature type="region of interest" description="Disordered" evidence="1">
    <location>
        <begin position="402"/>
        <end position="423"/>
    </location>
</feature>
<feature type="compositionally biased region" description="Basic and acidic residues" evidence="1">
    <location>
        <begin position="130"/>
        <end position="154"/>
    </location>
</feature>
<feature type="compositionally biased region" description="Pro residues" evidence="1">
    <location>
        <begin position="157"/>
        <end position="173"/>
    </location>
</feature>
<feature type="region of interest" description="Disordered" evidence="1">
    <location>
        <begin position="356"/>
        <end position="375"/>
    </location>
</feature>
<name>A0AAJ0BWH3_9PEZI</name>
<reference evidence="3" key="1">
    <citation type="submission" date="2023-06" db="EMBL/GenBank/DDBJ databases">
        <title>Genome-scale phylogeny and comparative genomics of the fungal order Sordariales.</title>
        <authorList>
            <consortium name="Lawrence Berkeley National Laboratory"/>
            <person name="Hensen N."/>
            <person name="Bonometti L."/>
            <person name="Westerberg I."/>
            <person name="Brannstrom I.O."/>
            <person name="Guillou S."/>
            <person name="Cros-Aarteil S."/>
            <person name="Calhoun S."/>
            <person name="Haridas S."/>
            <person name="Kuo A."/>
            <person name="Mondo S."/>
            <person name="Pangilinan J."/>
            <person name="Riley R."/>
            <person name="Labutti K."/>
            <person name="Andreopoulos B."/>
            <person name="Lipzen A."/>
            <person name="Chen C."/>
            <person name="Yanf M."/>
            <person name="Daum C."/>
            <person name="Ng V."/>
            <person name="Clum A."/>
            <person name="Steindorff A."/>
            <person name="Ohm R."/>
            <person name="Martin F."/>
            <person name="Silar P."/>
            <person name="Natvig D."/>
            <person name="Lalanne C."/>
            <person name="Gautier V."/>
            <person name="Ament-Velasquez S.L."/>
            <person name="Kruys A."/>
            <person name="Hutchinson M.I."/>
            <person name="Powell A.J."/>
            <person name="Barry K."/>
            <person name="Miller A.N."/>
            <person name="Grigoriev I.V."/>
            <person name="Debuchy R."/>
            <person name="Gladieux P."/>
            <person name="Thoren M.H."/>
            <person name="Johannesson H."/>
        </authorList>
    </citation>
    <scope>NUCLEOTIDE SEQUENCE</scope>
    <source>
        <strain evidence="3">8032-3</strain>
    </source>
</reference>
<feature type="compositionally biased region" description="Basic residues" evidence="1">
    <location>
        <begin position="356"/>
        <end position="369"/>
    </location>
</feature>
<evidence type="ECO:0000259" key="2">
    <source>
        <dbReference type="Pfam" id="PF26118"/>
    </source>
</evidence>
<proteinExistence type="predicted"/>
<feature type="compositionally biased region" description="Basic and acidic residues" evidence="1">
    <location>
        <begin position="59"/>
        <end position="86"/>
    </location>
</feature>